<organism evidence="1 2">
    <name type="scientific">Neobacillus paridis</name>
    <dbReference type="NCBI Taxonomy" id="2803862"/>
    <lineage>
        <taxon>Bacteria</taxon>
        <taxon>Bacillati</taxon>
        <taxon>Bacillota</taxon>
        <taxon>Bacilli</taxon>
        <taxon>Bacillales</taxon>
        <taxon>Bacillaceae</taxon>
        <taxon>Neobacillus</taxon>
    </lineage>
</organism>
<dbReference type="Proteomes" id="UP000623967">
    <property type="component" value="Unassembled WGS sequence"/>
</dbReference>
<gene>
    <name evidence="1" type="ORF">JK635_08190</name>
</gene>
<proteinExistence type="predicted"/>
<dbReference type="RefSeq" id="WP_202653468.1">
    <property type="nucleotide sequence ID" value="NZ_JAESWB010000134.1"/>
</dbReference>
<dbReference type="EMBL" id="JAESWB010000134">
    <property type="protein sequence ID" value="MBL4952190.1"/>
    <property type="molecule type" value="Genomic_DNA"/>
</dbReference>
<evidence type="ECO:0000313" key="1">
    <source>
        <dbReference type="EMBL" id="MBL4952190.1"/>
    </source>
</evidence>
<evidence type="ECO:0000313" key="2">
    <source>
        <dbReference type="Proteomes" id="UP000623967"/>
    </source>
</evidence>
<name>A0ABS1TLK3_9BACI</name>
<keyword evidence="2" id="KW-1185">Reference proteome</keyword>
<comment type="caution">
    <text evidence="1">The sequence shown here is derived from an EMBL/GenBank/DDBJ whole genome shotgun (WGS) entry which is preliminary data.</text>
</comment>
<reference evidence="1 2" key="1">
    <citation type="submission" date="2021-01" db="EMBL/GenBank/DDBJ databases">
        <title>Genome public.</title>
        <authorList>
            <person name="Liu C."/>
            <person name="Sun Q."/>
        </authorList>
    </citation>
    <scope>NUCLEOTIDE SEQUENCE [LARGE SCALE GENOMIC DNA]</scope>
    <source>
        <strain evidence="1 2">YIM B02564</strain>
    </source>
</reference>
<protein>
    <submittedName>
        <fullName evidence="1">Uncharacterized protein</fullName>
    </submittedName>
</protein>
<accession>A0ABS1TLK3</accession>
<sequence length="88" mass="10081">MKYFEVNTPYYALIKAKNKEDAMNKYVEFVAEDDGTLGEEMKEVSRDYALVKFSRAYDENQKLLPISGVVEEFNCQSNEVIVVDGSLI</sequence>